<keyword evidence="1" id="KW-1133">Transmembrane helix</keyword>
<organism evidence="2 3">
    <name type="scientific">Brumimicrobium aurantiacum</name>
    <dbReference type="NCBI Taxonomy" id="1737063"/>
    <lineage>
        <taxon>Bacteria</taxon>
        <taxon>Pseudomonadati</taxon>
        <taxon>Bacteroidota</taxon>
        <taxon>Flavobacteriia</taxon>
        <taxon>Flavobacteriales</taxon>
        <taxon>Crocinitomicaceae</taxon>
        <taxon>Brumimicrobium</taxon>
    </lineage>
</organism>
<sequence>MYQLYYLESAFVGFPFLIKIIIILSILIVLIYISSIINILFIAKGRKKIENRKKLIRSNYEQKLTEILFNPKNLTQSTIRSELITNEIEFKDWSKVFLTKLIFEIISKKMDLNINNYKETLKALDLPSYWEEQLRNKNIKDESIALRILDDMSEEASSNAISNKTISQNKNLRKHAKSIFMKFDSNDAFKFLEDDFDEDFNPLDAIRIHDSLKDKSKSKSLPPLIRYAHSAKNKFYIAFLIKEIGFFKQIDSVDTLIDMFQEPKTEDVVKAQIAETLGVLKYEPAIPILIDGYDFGSTETQSSILFSLGELGGEKSIEFLSKLYYETHNKEIIIKILQNLHLIDKNKTTFNKLKSSASTDFEKSIFDYIDKGHSVRK</sequence>
<comment type="caution">
    <text evidence="2">The sequence shown here is derived from an EMBL/GenBank/DDBJ whole genome shotgun (WGS) entry which is preliminary data.</text>
</comment>
<keyword evidence="1" id="KW-0812">Transmembrane</keyword>
<keyword evidence="3" id="KW-1185">Reference proteome</keyword>
<dbReference type="AlphaFoldDB" id="A0A3E1EXR9"/>
<reference evidence="2 3" key="1">
    <citation type="submission" date="2018-08" db="EMBL/GenBank/DDBJ databases">
        <title>The draft genome squence of Brumimicrobium sp. N62.</title>
        <authorList>
            <person name="Du Z.-J."/>
            <person name="Luo H.-R."/>
        </authorList>
    </citation>
    <scope>NUCLEOTIDE SEQUENCE [LARGE SCALE GENOMIC DNA]</scope>
    <source>
        <strain evidence="2 3">N62</strain>
    </source>
</reference>
<accession>A0A3E1EXR9</accession>
<dbReference type="EMBL" id="QURB01000004">
    <property type="protein sequence ID" value="RFC54337.1"/>
    <property type="molecule type" value="Genomic_DNA"/>
</dbReference>
<name>A0A3E1EXR9_9FLAO</name>
<dbReference type="InterPro" id="IPR016024">
    <property type="entry name" value="ARM-type_fold"/>
</dbReference>
<dbReference type="Proteomes" id="UP000257127">
    <property type="component" value="Unassembled WGS sequence"/>
</dbReference>
<keyword evidence="1" id="KW-0472">Membrane</keyword>
<evidence type="ECO:0000313" key="3">
    <source>
        <dbReference type="Proteomes" id="UP000257127"/>
    </source>
</evidence>
<proteinExistence type="predicted"/>
<dbReference type="SUPFAM" id="SSF48371">
    <property type="entry name" value="ARM repeat"/>
    <property type="match status" value="1"/>
</dbReference>
<dbReference type="Gene3D" id="1.25.10.10">
    <property type="entry name" value="Leucine-rich Repeat Variant"/>
    <property type="match status" value="1"/>
</dbReference>
<dbReference type="InterPro" id="IPR011989">
    <property type="entry name" value="ARM-like"/>
</dbReference>
<protein>
    <submittedName>
        <fullName evidence="2">HEAT repeat domain-containing protein</fullName>
    </submittedName>
</protein>
<evidence type="ECO:0000313" key="2">
    <source>
        <dbReference type="EMBL" id="RFC54337.1"/>
    </source>
</evidence>
<feature type="transmembrane region" description="Helical" evidence="1">
    <location>
        <begin position="20"/>
        <end position="43"/>
    </location>
</feature>
<evidence type="ECO:0000256" key="1">
    <source>
        <dbReference type="SAM" id="Phobius"/>
    </source>
</evidence>
<gene>
    <name evidence="2" type="ORF">DXU93_07880</name>
</gene>